<evidence type="ECO:0000256" key="1">
    <source>
        <dbReference type="SAM" id="MobiDB-lite"/>
    </source>
</evidence>
<comment type="caution">
    <text evidence="3">The sequence shown here is derived from an EMBL/GenBank/DDBJ whole genome shotgun (WGS) entry which is preliminary data.</text>
</comment>
<dbReference type="RefSeq" id="WP_213376106.1">
    <property type="nucleotide sequence ID" value="NZ_BSFJ01000017.1"/>
</dbReference>
<feature type="region of interest" description="Disordered" evidence="1">
    <location>
        <begin position="365"/>
        <end position="387"/>
    </location>
</feature>
<evidence type="ECO:0000313" key="3">
    <source>
        <dbReference type="EMBL" id="GLK72516.1"/>
    </source>
</evidence>
<dbReference type="Proteomes" id="UP001143370">
    <property type="component" value="Unassembled WGS sequence"/>
</dbReference>
<reference evidence="3" key="1">
    <citation type="journal article" date="2014" name="Int. J. Syst. Evol. Microbiol.">
        <title>Complete genome sequence of Corynebacterium casei LMG S-19264T (=DSM 44701T), isolated from a smear-ripened cheese.</title>
        <authorList>
            <consortium name="US DOE Joint Genome Institute (JGI-PGF)"/>
            <person name="Walter F."/>
            <person name="Albersmeier A."/>
            <person name="Kalinowski J."/>
            <person name="Ruckert C."/>
        </authorList>
    </citation>
    <scope>NUCLEOTIDE SEQUENCE</scope>
    <source>
        <strain evidence="3">VKM B-2484</strain>
    </source>
</reference>
<dbReference type="PANTHER" id="PTHR12526:SF638">
    <property type="entry name" value="SPORE COAT PROTEIN SA"/>
    <property type="match status" value="1"/>
</dbReference>
<dbReference type="PANTHER" id="PTHR12526">
    <property type="entry name" value="GLYCOSYLTRANSFERASE"/>
    <property type="match status" value="1"/>
</dbReference>
<accession>A0A9W6J9W0</accession>
<feature type="compositionally biased region" description="Pro residues" evidence="1">
    <location>
        <begin position="375"/>
        <end position="387"/>
    </location>
</feature>
<dbReference type="AlphaFoldDB" id="A0A9W6J9W0"/>
<name>A0A9W6J9W0_9HYPH</name>
<keyword evidence="4" id="KW-1185">Reference proteome</keyword>
<dbReference type="SUPFAM" id="SSF53756">
    <property type="entry name" value="UDP-Glycosyltransferase/glycogen phosphorylase"/>
    <property type="match status" value="1"/>
</dbReference>
<reference evidence="3" key="2">
    <citation type="submission" date="2023-01" db="EMBL/GenBank/DDBJ databases">
        <authorList>
            <person name="Sun Q."/>
            <person name="Evtushenko L."/>
        </authorList>
    </citation>
    <scope>NUCLEOTIDE SEQUENCE</scope>
    <source>
        <strain evidence="3">VKM B-2484</strain>
    </source>
</reference>
<dbReference type="Pfam" id="PF00534">
    <property type="entry name" value="Glycos_transf_1"/>
    <property type="match status" value="1"/>
</dbReference>
<sequence length="387" mass="40980">MPDPIWFWQRIVSPHMAGLAAALAEAGEDVTYVAEQPMSADRAGQGWSAPELGAATLRLAPDRAAIEALVAAAPAASRHICQGFRGNGLVGVAQEALARRGLRQWVVMETVEEKGRLSAWLKRLEYDRLVRRRGDRLAGVLATGHATPEWLVRRGVPPERVFPFAYFLPDIDAPQAAPAAGGEGGLRFLFVGQFIERKRLDLLIEALGGIAAAGDGAAAGHFTLRIAGSGPLEGALRAQAERLLPGRFEWLGKLSQQDVHGVMATSDCLVLPSRHDGWGAVISEALMAGTPVICSDRCGAAGVVRLSGRGGVFRAGDAADLARRLGRAIAAGPATPAQRAALARWARCLGARAGADYLTGILEHRTDEAGETRPRPPWQPPAPGPRG</sequence>
<evidence type="ECO:0000259" key="2">
    <source>
        <dbReference type="Pfam" id="PF00534"/>
    </source>
</evidence>
<feature type="domain" description="Glycosyl transferase family 1" evidence="2">
    <location>
        <begin position="186"/>
        <end position="330"/>
    </location>
</feature>
<dbReference type="EMBL" id="BSFJ01000017">
    <property type="protein sequence ID" value="GLK72516.1"/>
    <property type="molecule type" value="Genomic_DNA"/>
</dbReference>
<evidence type="ECO:0000313" key="4">
    <source>
        <dbReference type="Proteomes" id="UP001143370"/>
    </source>
</evidence>
<dbReference type="Gene3D" id="3.40.50.2000">
    <property type="entry name" value="Glycogen Phosphorylase B"/>
    <property type="match status" value="2"/>
</dbReference>
<dbReference type="GO" id="GO:0016757">
    <property type="term" value="F:glycosyltransferase activity"/>
    <property type="evidence" value="ECO:0007669"/>
    <property type="project" value="InterPro"/>
</dbReference>
<dbReference type="InterPro" id="IPR001296">
    <property type="entry name" value="Glyco_trans_1"/>
</dbReference>
<proteinExistence type="predicted"/>
<gene>
    <name evidence="3" type="ORF">GCM10017643_26320</name>
</gene>
<feature type="compositionally biased region" description="Basic and acidic residues" evidence="1">
    <location>
        <begin position="365"/>
        <end position="374"/>
    </location>
</feature>
<protein>
    <recommendedName>
        <fullName evidence="2">Glycosyl transferase family 1 domain-containing protein</fullName>
    </recommendedName>
</protein>
<organism evidence="3 4">
    <name type="scientific">Ancylobacter dichloromethanicus</name>
    <dbReference type="NCBI Taxonomy" id="518825"/>
    <lineage>
        <taxon>Bacteria</taxon>
        <taxon>Pseudomonadati</taxon>
        <taxon>Pseudomonadota</taxon>
        <taxon>Alphaproteobacteria</taxon>
        <taxon>Hyphomicrobiales</taxon>
        <taxon>Xanthobacteraceae</taxon>
        <taxon>Ancylobacter</taxon>
    </lineage>
</organism>